<gene>
    <name evidence="4" type="primary">yidD</name>
    <name evidence="3" type="ORF">A7456_03045</name>
    <name evidence="2" type="ORF">A9Z60_02650</name>
    <name evidence="4" type="ORF">I6G26_01480</name>
</gene>
<keyword evidence="1" id="KW-0472">Membrane</keyword>
<evidence type="ECO:0000313" key="2">
    <source>
        <dbReference type="EMBL" id="OBX50813.1"/>
    </source>
</evidence>
<accession>A0A1B8PJZ3</accession>
<dbReference type="HAMAP" id="MF_00386">
    <property type="entry name" value="UPF0161_YidD"/>
    <property type="match status" value="1"/>
</dbReference>
<reference evidence="2 6" key="2">
    <citation type="submission" date="2016-06" db="EMBL/GenBank/DDBJ databases">
        <title>Draft genome of Moraxella nonliquefaciens CCUG 60284.</title>
        <authorList>
            <person name="Salva-Serra F."/>
            <person name="Engstrom-Jakobsson H."/>
            <person name="Thorell K."/>
            <person name="Gonzales-Siles L."/>
            <person name="Karlsson R."/>
            <person name="Boulund F."/>
            <person name="Engstrand L."/>
            <person name="Kristiansson E."/>
            <person name="Moore E."/>
        </authorList>
    </citation>
    <scope>NUCLEOTIDE SEQUENCE [LARGE SCALE GENOMIC DNA]</scope>
    <source>
        <strain evidence="2 6">CCUG 60284</strain>
    </source>
</reference>
<evidence type="ECO:0000313" key="7">
    <source>
        <dbReference type="Proteomes" id="UP000594834"/>
    </source>
</evidence>
<reference evidence="4 7" key="3">
    <citation type="submission" date="2020-12" db="EMBL/GenBank/DDBJ databases">
        <title>FDA dAtabase for Regulatory Grade micrObial Sequences (FDA-ARGOS): Supporting development and validation of Infectious Disease Dx tests.</title>
        <authorList>
            <person name="Sproer C."/>
            <person name="Gronow S."/>
            <person name="Severitt S."/>
            <person name="Schroder I."/>
            <person name="Tallon L."/>
            <person name="Sadzewicz L."/>
            <person name="Zhao X."/>
            <person name="Boylan J."/>
            <person name="Ott S."/>
            <person name="Bowen H."/>
            <person name="Vavikolanu K."/>
            <person name="Mehta A."/>
            <person name="Aluvathingal J."/>
            <person name="Nadendla S."/>
            <person name="Lowell S."/>
            <person name="Myers T."/>
            <person name="Yan Y."/>
            <person name="Sichtig H."/>
        </authorList>
    </citation>
    <scope>NUCLEOTIDE SEQUENCE [LARGE SCALE GENOMIC DNA]</scope>
    <source>
        <strain evidence="4 7">FDAARGOS_869</strain>
    </source>
</reference>
<evidence type="ECO:0000313" key="5">
    <source>
        <dbReference type="Proteomes" id="UP000092575"/>
    </source>
</evidence>
<dbReference type="NCBIfam" id="TIGR00278">
    <property type="entry name" value="membrane protein insertion efficiency factor YidD"/>
    <property type="match status" value="1"/>
</dbReference>
<dbReference type="InterPro" id="IPR002696">
    <property type="entry name" value="Membr_insert_effic_factor_YidD"/>
</dbReference>
<evidence type="ECO:0000313" key="6">
    <source>
        <dbReference type="Proteomes" id="UP000092671"/>
    </source>
</evidence>
<evidence type="ECO:0000313" key="4">
    <source>
        <dbReference type="EMBL" id="QPT44743.1"/>
    </source>
</evidence>
<reference evidence="3 5" key="1">
    <citation type="submission" date="2016-05" db="EMBL/GenBank/DDBJ databases">
        <title>Draft genome sequence of Moraxella nonliquefaciens CCUG 348T.</title>
        <authorList>
            <person name="Salva-Serra F."/>
            <person name="Engstrom-Jakobsson H."/>
            <person name="Thorell K."/>
            <person name="Gonzales-Siles L."/>
            <person name="Karlsson R."/>
            <person name="Boulund F."/>
            <person name="Engstrand L."/>
            <person name="Kristiansson E."/>
            <person name="Moore E."/>
        </authorList>
    </citation>
    <scope>NUCLEOTIDE SEQUENCE [LARGE SCALE GENOMIC DNA]</scope>
    <source>
        <strain evidence="3 5">CCUG 348</strain>
    </source>
</reference>
<dbReference type="Proteomes" id="UP000594834">
    <property type="component" value="Chromosome"/>
</dbReference>
<dbReference type="Pfam" id="PF01809">
    <property type="entry name" value="YidD"/>
    <property type="match status" value="1"/>
</dbReference>
<dbReference type="RefSeq" id="WP_066893063.1">
    <property type="nucleotide sequence ID" value="NZ_CP065728.1"/>
</dbReference>
<organism evidence="2 6">
    <name type="scientific">Moraxella nonliquefaciens</name>
    <dbReference type="NCBI Taxonomy" id="478"/>
    <lineage>
        <taxon>Bacteria</taxon>
        <taxon>Pseudomonadati</taxon>
        <taxon>Pseudomonadota</taxon>
        <taxon>Gammaproteobacteria</taxon>
        <taxon>Moraxellales</taxon>
        <taxon>Moraxellaceae</taxon>
        <taxon>Moraxella</taxon>
    </lineage>
</organism>
<dbReference type="STRING" id="478.A7456_03045"/>
<comment type="subcellular location">
    <subcellularLocation>
        <location evidence="1">Cell membrane</location>
        <topology evidence="1">Peripheral membrane protein</topology>
        <orientation evidence="1">Cytoplasmic side</orientation>
    </subcellularLocation>
</comment>
<protein>
    <recommendedName>
        <fullName evidence="1">Putative membrane protein insertion efficiency factor</fullName>
    </recommendedName>
</protein>
<dbReference type="GO" id="GO:0005886">
    <property type="term" value="C:plasma membrane"/>
    <property type="evidence" value="ECO:0007669"/>
    <property type="project" value="UniProtKB-SubCell"/>
</dbReference>
<dbReference type="EMBL" id="LXTW01000023">
    <property type="protein sequence ID" value="OBX84058.1"/>
    <property type="molecule type" value="Genomic_DNA"/>
</dbReference>
<sequence>MFTKFLQFFVKFYQKAISPLILARCRYYPTCSAYAYTALTIHTAPKALMLITKRVLSCHPFGGYGVDFVPVPLYRYTFVPAIVLHRHPLKDRHSYQVHQSHLVK</sequence>
<name>A0A1B8PJZ3_MORNO</name>
<dbReference type="OrthoDB" id="9801753at2"/>
<dbReference type="EMBL" id="CP065728">
    <property type="protein sequence ID" value="QPT44743.1"/>
    <property type="molecule type" value="Genomic_DNA"/>
</dbReference>
<dbReference type="PANTHER" id="PTHR33383">
    <property type="entry name" value="MEMBRANE PROTEIN INSERTION EFFICIENCY FACTOR-RELATED"/>
    <property type="match status" value="1"/>
</dbReference>
<proteinExistence type="inferred from homology"/>
<dbReference type="EMBL" id="LZDN01000012">
    <property type="protein sequence ID" value="OBX50813.1"/>
    <property type="molecule type" value="Genomic_DNA"/>
</dbReference>
<dbReference type="PANTHER" id="PTHR33383:SF1">
    <property type="entry name" value="MEMBRANE PROTEIN INSERTION EFFICIENCY FACTOR-RELATED"/>
    <property type="match status" value="1"/>
</dbReference>
<dbReference type="AlphaFoldDB" id="A0A1B8PJZ3"/>
<dbReference type="Proteomes" id="UP000092671">
    <property type="component" value="Unassembled WGS sequence"/>
</dbReference>
<keyword evidence="7" id="KW-1185">Reference proteome</keyword>
<dbReference type="Proteomes" id="UP000092575">
    <property type="component" value="Unassembled WGS sequence"/>
</dbReference>
<comment type="function">
    <text evidence="1">Could be involved in insertion of integral membrane proteins into the membrane.</text>
</comment>
<evidence type="ECO:0000256" key="1">
    <source>
        <dbReference type="HAMAP-Rule" id="MF_00386"/>
    </source>
</evidence>
<comment type="similarity">
    <text evidence="1">Belongs to the UPF0161 family.</text>
</comment>
<dbReference type="SMART" id="SM01234">
    <property type="entry name" value="Haemolytic"/>
    <property type="match status" value="1"/>
</dbReference>
<evidence type="ECO:0000313" key="3">
    <source>
        <dbReference type="EMBL" id="OBX84058.1"/>
    </source>
</evidence>
<keyword evidence="1" id="KW-1003">Cell membrane</keyword>